<keyword evidence="2" id="KW-0732">Signal</keyword>
<evidence type="ECO:0000313" key="4">
    <source>
        <dbReference type="EMBL" id="WMW81121.1"/>
    </source>
</evidence>
<evidence type="ECO:0000259" key="3">
    <source>
        <dbReference type="Pfam" id="PF00326"/>
    </source>
</evidence>
<dbReference type="SUPFAM" id="SSF82171">
    <property type="entry name" value="DPP6 N-terminal domain-like"/>
    <property type="match status" value="1"/>
</dbReference>
<dbReference type="RefSeq" id="WP_309482611.1">
    <property type="nucleotide sequence ID" value="NZ_CP133720.1"/>
</dbReference>
<dbReference type="InterPro" id="IPR029058">
    <property type="entry name" value="AB_hydrolase_fold"/>
</dbReference>
<feature type="domain" description="Peptidase S9 prolyl oligopeptidase catalytic" evidence="3">
    <location>
        <begin position="442"/>
        <end position="652"/>
    </location>
</feature>
<name>A0ABY9RJK7_9BURK</name>
<feature type="chain" id="PRO_5045623601" evidence="2">
    <location>
        <begin position="23"/>
        <end position="653"/>
    </location>
</feature>
<keyword evidence="5" id="KW-1185">Reference proteome</keyword>
<evidence type="ECO:0000256" key="2">
    <source>
        <dbReference type="SAM" id="SignalP"/>
    </source>
</evidence>
<proteinExistence type="predicted"/>
<dbReference type="PANTHER" id="PTHR42776">
    <property type="entry name" value="SERINE PEPTIDASE S9 FAMILY MEMBER"/>
    <property type="match status" value="1"/>
</dbReference>
<evidence type="ECO:0000313" key="5">
    <source>
        <dbReference type="Proteomes" id="UP001181355"/>
    </source>
</evidence>
<keyword evidence="1 4" id="KW-0378">Hydrolase</keyword>
<feature type="signal peptide" evidence="2">
    <location>
        <begin position="1"/>
        <end position="22"/>
    </location>
</feature>
<evidence type="ECO:0000256" key="1">
    <source>
        <dbReference type="ARBA" id="ARBA00022801"/>
    </source>
</evidence>
<gene>
    <name evidence="4" type="ORF">RF679_02275</name>
</gene>
<dbReference type="EC" id="3.4.-.-" evidence="4"/>
<dbReference type="PANTHER" id="PTHR42776:SF27">
    <property type="entry name" value="DIPEPTIDYL PEPTIDASE FAMILY MEMBER 6"/>
    <property type="match status" value="1"/>
</dbReference>
<dbReference type="InterPro" id="IPR001375">
    <property type="entry name" value="Peptidase_S9_cat"/>
</dbReference>
<dbReference type="Gene3D" id="3.40.50.1820">
    <property type="entry name" value="alpha/beta hydrolase"/>
    <property type="match status" value="1"/>
</dbReference>
<accession>A0ABY9RJK7</accession>
<protein>
    <submittedName>
        <fullName evidence="4">S9 family peptidase</fullName>
        <ecNumber evidence="4">3.4.-.-</ecNumber>
    </submittedName>
</protein>
<dbReference type="Proteomes" id="UP001181355">
    <property type="component" value="Chromosome"/>
</dbReference>
<sequence length="653" mass="73169">MLCRIVLGGLILISSVLPLAHAQDKTQVPVEAFVEREQFSMPRLSPDGKHIAVNVRILRGEREVPTLTVYSLPELTVMSRLILPGFEVPINFFWASNSRLVIRKGIEVGDREPPQATGEIIAADLDGTKVEYLFGYKNISSARKGERYGNDYALGLISHIPESYNGTVLVSTHEWRRPRTNLLEINTLNGARHSVADIGMPDLDFLHQADGLARFAFGHDDKNELALFRFYEQEKEWKRVDNNKLGYEYEPLSFTADSQFFYLKHSIQGEPNKLYREHLASGERVLLGGDANGDISLLEYSSWPREPFAFTTAVGALKATYINKNSRDAKLHQTLSASFPDAYVHFINFSDDGKKLLFYVFSDRDPGAYYLFDRDTGKADLLFANLKGIDPDRMAVRKPIELKARDGFTLTGYLTAPANPSHKPLPLVLLPHGGPFGVQDTWSFDSDAQFLASRGYAVLQVNFRGSNGRGVAFRDAGMRQFGGKMIDDLIDGVKWASTQAEIDGKRVCVFGASYGGYAAMMVPVKAPNLVKCAIGYAGLYDLAGRYDQEGIKGETRMLNWLNIFMGSDLQKLVAESPINLADKVKVPVFLVHGNKDKRTELAQAEVMREALRKAGNEPQWMMVKNEGHGFYDSEHRKEFYLKLDAFLKKHIGD</sequence>
<reference evidence="4" key="1">
    <citation type="submission" date="2023-09" db="EMBL/GenBank/DDBJ databases">
        <title>Undibacterium sp. 20NA77.5 isolated from freshwater.</title>
        <authorList>
            <person name="Le V."/>
            <person name="Ko S.-R."/>
            <person name="Ahn C.-Y."/>
            <person name="Oh H.-M."/>
        </authorList>
    </citation>
    <scope>NUCLEOTIDE SEQUENCE</scope>
    <source>
        <strain evidence="4">20NA77.5</strain>
    </source>
</reference>
<dbReference type="Pfam" id="PF00326">
    <property type="entry name" value="Peptidase_S9"/>
    <property type="match status" value="1"/>
</dbReference>
<organism evidence="4 5">
    <name type="scientific">Undibacterium cyanobacteriorum</name>
    <dbReference type="NCBI Taxonomy" id="3073561"/>
    <lineage>
        <taxon>Bacteria</taxon>
        <taxon>Pseudomonadati</taxon>
        <taxon>Pseudomonadota</taxon>
        <taxon>Betaproteobacteria</taxon>
        <taxon>Burkholderiales</taxon>
        <taxon>Oxalobacteraceae</taxon>
        <taxon>Undibacterium</taxon>
    </lineage>
</organism>
<dbReference type="GO" id="GO:0016787">
    <property type="term" value="F:hydrolase activity"/>
    <property type="evidence" value="ECO:0007669"/>
    <property type="project" value="UniProtKB-KW"/>
</dbReference>
<dbReference type="SUPFAM" id="SSF53474">
    <property type="entry name" value="alpha/beta-Hydrolases"/>
    <property type="match status" value="1"/>
</dbReference>
<dbReference type="EMBL" id="CP133720">
    <property type="protein sequence ID" value="WMW81121.1"/>
    <property type="molecule type" value="Genomic_DNA"/>
</dbReference>